<evidence type="ECO:0000256" key="5">
    <source>
        <dbReference type="PROSITE-ProRule" id="PRU00533"/>
    </source>
</evidence>
<dbReference type="PROSITE" id="PS51187">
    <property type="entry name" value="AUTOINDUCER_SYNTH_2"/>
    <property type="match status" value="1"/>
</dbReference>
<evidence type="ECO:0000256" key="2">
    <source>
        <dbReference type="ARBA" id="ARBA00022679"/>
    </source>
</evidence>
<accession>A0ABV8U9G3</accession>
<protein>
    <recommendedName>
        <fullName evidence="6">Acyl-homoserine-lactone synthase</fullName>
        <ecNumber evidence="6">2.3.1.184</ecNumber>
    </recommendedName>
    <alternativeName>
        <fullName evidence="6">Autoinducer synthesis protein</fullName>
    </alternativeName>
</protein>
<dbReference type="Proteomes" id="UP001595776">
    <property type="component" value="Unassembled WGS sequence"/>
</dbReference>
<dbReference type="PANTHER" id="PTHR39322">
    <property type="entry name" value="ACYL-HOMOSERINE-LACTONE SYNTHASE"/>
    <property type="match status" value="1"/>
</dbReference>
<dbReference type="RefSeq" id="WP_068153355.1">
    <property type="nucleotide sequence ID" value="NZ_JBHSCR010000003.1"/>
</dbReference>
<dbReference type="EMBL" id="JBHSCR010000003">
    <property type="protein sequence ID" value="MFC4347562.1"/>
    <property type="molecule type" value="Genomic_DNA"/>
</dbReference>
<comment type="catalytic activity">
    <reaction evidence="6">
        <text>a fatty acyl-[ACP] + S-adenosyl-L-methionine = an N-acyl-L-homoserine lactone + S-methyl-5'-thioadenosine + holo-[ACP] + H(+)</text>
        <dbReference type="Rhea" id="RHEA:10096"/>
        <dbReference type="Rhea" id="RHEA-COMP:9685"/>
        <dbReference type="Rhea" id="RHEA-COMP:14125"/>
        <dbReference type="ChEBI" id="CHEBI:15378"/>
        <dbReference type="ChEBI" id="CHEBI:17509"/>
        <dbReference type="ChEBI" id="CHEBI:55474"/>
        <dbReference type="ChEBI" id="CHEBI:59789"/>
        <dbReference type="ChEBI" id="CHEBI:64479"/>
        <dbReference type="ChEBI" id="CHEBI:138651"/>
        <dbReference type="EC" id="2.3.1.184"/>
    </reaction>
</comment>
<comment type="similarity">
    <text evidence="5 6">Belongs to the autoinducer synthase family.</text>
</comment>
<evidence type="ECO:0000256" key="4">
    <source>
        <dbReference type="ARBA" id="ARBA00022929"/>
    </source>
</evidence>
<dbReference type="EC" id="2.3.1.184" evidence="6"/>
<evidence type="ECO:0000313" key="7">
    <source>
        <dbReference type="EMBL" id="MFC4347562.1"/>
    </source>
</evidence>
<dbReference type="InterPro" id="IPR016181">
    <property type="entry name" value="Acyl_CoA_acyltransferase"/>
</dbReference>
<evidence type="ECO:0000256" key="6">
    <source>
        <dbReference type="RuleBase" id="RU361135"/>
    </source>
</evidence>
<comment type="caution">
    <text evidence="7">The sequence shown here is derived from an EMBL/GenBank/DDBJ whole genome shotgun (WGS) entry which is preliminary data.</text>
</comment>
<proteinExistence type="inferred from homology"/>
<evidence type="ECO:0000256" key="3">
    <source>
        <dbReference type="ARBA" id="ARBA00022691"/>
    </source>
</evidence>
<organism evidence="7 8">
    <name type="scientific">Kordiimonas lipolytica</name>
    <dbReference type="NCBI Taxonomy" id="1662421"/>
    <lineage>
        <taxon>Bacteria</taxon>
        <taxon>Pseudomonadati</taxon>
        <taxon>Pseudomonadota</taxon>
        <taxon>Alphaproteobacteria</taxon>
        <taxon>Kordiimonadales</taxon>
        <taxon>Kordiimonadaceae</taxon>
        <taxon>Kordiimonas</taxon>
    </lineage>
</organism>
<dbReference type="PANTHER" id="PTHR39322:SF1">
    <property type="entry name" value="ISOVALERYL-HOMOSERINE LACTONE SYNTHASE"/>
    <property type="match status" value="1"/>
</dbReference>
<dbReference type="Gene3D" id="3.40.630.30">
    <property type="match status" value="1"/>
</dbReference>
<keyword evidence="1 5" id="KW-0673">Quorum sensing</keyword>
<reference evidence="8" key="1">
    <citation type="journal article" date="2019" name="Int. J. Syst. Evol. Microbiol.">
        <title>The Global Catalogue of Microorganisms (GCM) 10K type strain sequencing project: providing services to taxonomists for standard genome sequencing and annotation.</title>
        <authorList>
            <consortium name="The Broad Institute Genomics Platform"/>
            <consortium name="The Broad Institute Genome Sequencing Center for Infectious Disease"/>
            <person name="Wu L."/>
            <person name="Ma J."/>
        </authorList>
    </citation>
    <scope>NUCLEOTIDE SEQUENCE [LARGE SCALE GENOMIC DNA]</scope>
    <source>
        <strain evidence="8">CGMCC 1.15304</strain>
    </source>
</reference>
<keyword evidence="4 5" id="KW-0071">Autoinducer synthesis</keyword>
<name>A0ABV8U9G3_9PROT</name>
<keyword evidence="3 6" id="KW-0949">S-adenosyl-L-methionine</keyword>
<dbReference type="Pfam" id="PF00765">
    <property type="entry name" value="Autoind_synth"/>
    <property type="match status" value="1"/>
</dbReference>
<keyword evidence="2 6" id="KW-0808">Transferase</keyword>
<dbReference type="SUPFAM" id="SSF55729">
    <property type="entry name" value="Acyl-CoA N-acyltransferases (Nat)"/>
    <property type="match status" value="1"/>
</dbReference>
<evidence type="ECO:0000256" key="1">
    <source>
        <dbReference type="ARBA" id="ARBA00022654"/>
    </source>
</evidence>
<sequence length="211" mass="23667">MIHVVSSVNRADYSGYLHQLWQQRYDVFVEKMGWSLDCSKGMERDQFDRPDTVYLLCIDAKGNLKGAMRLLPTVKPHLMSEAFPQLCADGVPRSKTTWEVSRFYSLTGRHMMLERDRTVSELVCGLFEYGIKAGIDSVTCVASMVLFPTILKAGWNVTPLGLPSVSDGEVILAFKIDLNAADYEKVCETRGIEGSVINQAPVHERELEMAV</sequence>
<dbReference type="InterPro" id="IPR001690">
    <property type="entry name" value="Autoind_synthase"/>
</dbReference>
<gene>
    <name evidence="7" type="ORF">ACFO5Q_06855</name>
</gene>
<dbReference type="PRINTS" id="PR01549">
    <property type="entry name" value="AUTOINDCRSYN"/>
</dbReference>
<keyword evidence="8" id="KW-1185">Reference proteome</keyword>
<evidence type="ECO:0000313" key="8">
    <source>
        <dbReference type="Proteomes" id="UP001595776"/>
    </source>
</evidence>